<evidence type="ECO:0000313" key="2">
    <source>
        <dbReference type="EMBL" id="TQD85367.1"/>
    </source>
</evidence>
<name>A0A540LFW5_MALBA</name>
<sequence length="285" mass="31495">MHCCITLESVGLGDQSPEISLSQTRSLPMSLVAAQVGSDVNTGGRASKSRATVFGVLHKFDDPKTVSLLTPNNDDVRLISEISTHHISRMDSETESRQSNKPPKTVGIVHLKISSFRESKSDDQKFYIFTATKTLHLRTNSKNDRAAWLQALLMMAVEEASRSPIRAAVTRERLAVRADPSPHDSHGTDETSSQFKGSGTLLGKEFNESMICQPELAGTKSREEPDPDNMDIMESRGQARNNVDKPDPDAEDATSRLDMAFFNRPAAFENCVKKKWCNHGRSMCS</sequence>
<dbReference type="EMBL" id="VIEB01000599">
    <property type="protein sequence ID" value="TQD85367.1"/>
    <property type="molecule type" value="Genomic_DNA"/>
</dbReference>
<comment type="caution">
    <text evidence="2">The sequence shown here is derived from an EMBL/GenBank/DDBJ whole genome shotgun (WGS) entry which is preliminary data.</text>
</comment>
<evidence type="ECO:0000313" key="3">
    <source>
        <dbReference type="Proteomes" id="UP000315295"/>
    </source>
</evidence>
<proteinExistence type="predicted"/>
<organism evidence="2 3">
    <name type="scientific">Malus baccata</name>
    <name type="common">Siberian crab apple</name>
    <name type="synonym">Pyrus baccata</name>
    <dbReference type="NCBI Taxonomy" id="106549"/>
    <lineage>
        <taxon>Eukaryota</taxon>
        <taxon>Viridiplantae</taxon>
        <taxon>Streptophyta</taxon>
        <taxon>Embryophyta</taxon>
        <taxon>Tracheophyta</taxon>
        <taxon>Spermatophyta</taxon>
        <taxon>Magnoliopsida</taxon>
        <taxon>eudicotyledons</taxon>
        <taxon>Gunneridae</taxon>
        <taxon>Pentapetalae</taxon>
        <taxon>rosids</taxon>
        <taxon>fabids</taxon>
        <taxon>Rosales</taxon>
        <taxon>Rosaceae</taxon>
        <taxon>Amygdaloideae</taxon>
        <taxon>Maleae</taxon>
        <taxon>Malus</taxon>
    </lineage>
</organism>
<reference evidence="2 3" key="1">
    <citation type="journal article" date="2019" name="G3 (Bethesda)">
        <title>Sequencing of a Wild Apple (Malus baccata) Genome Unravels the Differences Between Cultivated and Wild Apple Species Regarding Disease Resistance and Cold Tolerance.</title>
        <authorList>
            <person name="Chen X."/>
        </authorList>
    </citation>
    <scope>NUCLEOTIDE SEQUENCE [LARGE SCALE GENOMIC DNA]</scope>
    <source>
        <strain evidence="3">cv. Shandingzi</strain>
        <tissue evidence="2">Leaves</tissue>
    </source>
</reference>
<evidence type="ECO:0000256" key="1">
    <source>
        <dbReference type="SAM" id="MobiDB-lite"/>
    </source>
</evidence>
<dbReference type="STRING" id="106549.A0A540LFW5"/>
<accession>A0A540LFW5</accession>
<dbReference type="SUPFAM" id="SSF50729">
    <property type="entry name" value="PH domain-like"/>
    <property type="match status" value="1"/>
</dbReference>
<feature type="region of interest" description="Disordered" evidence="1">
    <location>
        <begin position="215"/>
        <end position="252"/>
    </location>
</feature>
<gene>
    <name evidence="2" type="ORF">C1H46_029055</name>
</gene>
<dbReference type="Gene3D" id="2.30.29.30">
    <property type="entry name" value="Pleckstrin-homology domain (PH domain)/Phosphotyrosine-binding domain (PTB)"/>
    <property type="match status" value="1"/>
</dbReference>
<dbReference type="InterPro" id="IPR011993">
    <property type="entry name" value="PH-like_dom_sf"/>
</dbReference>
<dbReference type="AlphaFoldDB" id="A0A540LFW5"/>
<evidence type="ECO:0008006" key="4">
    <source>
        <dbReference type="Google" id="ProtNLM"/>
    </source>
</evidence>
<dbReference type="Proteomes" id="UP000315295">
    <property type="component" value="Unassembled WGS sequence"/>
</dbReference>
<feature type="compositionally biased region" description="Basic and acidic residues" evidence="1">
    <location>
        <begin position="175"/>
        <end position="189"/>
    </location>
</feature>
<feature type="region of interest" description="Disordered" evidence="1">
    <location>
        <begin position="175"/>
        <end position="199"/>
    </location>
</feature>
<protein>
    <recommendedName>
        <fullName evidence="4">PH domain-containing protein</fullName>
    </recommendedName>
</protein>
<keyword evidence="3" id="KW-1185">Reference proteome</keyword>